<organism evidence="1 2">
    <name type="scientific">Solanum verrucosum</name>
    <dbReference type="NCBI Taxonomy" id="315347"/>
    <lineage>
        <taxon>Eukaryota</taxon>
        <taxon>Viridiplantae</taxon>
        <taxon>Streptophyta</taxon>
        <taxon>Embryophyta</taxon>
        <taxon>Tracheophyta</taxon>
        <taxon>Spermatophyta</taxon>
        <taxon>Magnoliopsida</taxon>
        <taxon>eudicotyledons</taxon>
        <taxon>Gunneridae</taxon>
        <taxon>Pentapetalae</taxon>
        <taxon>asterids</taxon>
        <taxon>lamiids</taxon>
        <taxon>Solanales</taxon>
        <taxon>Solanaceae</taxon>
        <taxon>Solanoideae</taxon>
        <taxon>Solaneae</taxon>
        <taxon>Solanum</taxon>
    </lineage>
</organism>
<evidence type="ECO:0000313" key="1">
    <source>
        <dbReference type="EMBL" id="WMV47472.1"/>
    </source>
</evidence>
<dbReference type="AlphaFoldDB" id="A0AAF0UK04"/>
<evidence type="ECO:0008006" key="3">
    <source>
        <dbReference type="Google" id="ProtNLM"/>
    </source>
</evidence>
<dbReference type="EMBL" id="CP133620">
    <property type="protein sequence ID" value="WMV47472.1"/>
    <property type="molecule type" value="Genomic_DNA"/>
</dbReference>
<evidence type="ECO:0000313" key="2">
    <source>
        <dbReference type="Proteomes" id="UP001234989"/>
    </source>
</evidence>
<sequence length="112" mass="12860">MLDVWLMKEYEIKESWTKMFTIKIPEDQSVYGYLGQIRLHMASGSEILVVFGSSFMIYNPKSDLLRSSKVINFNNWGEAEINIESLVCPFSTVGTEDATKKEAQVEKQRSNI</sequence>
<name>A0AAF0UK04_SOLVR</name>
<protein>
    <recommendedName>
        <fullName evidence="3">F-box associated domain-containing protein</fullName>
    </recommendedName>
</protein>
<accession>A0AAF0UK04</accession>
<proteinExistence type="predicted"/>
<keyword evidence="2" id="KW-1185">Reference proteome</keyword>
<reference evidence="1" key="1">
    <citation type="submission" date="2023-08" db="EMBL/GenBank/DDBJ databases">
        <title>A de novo genome assembly of Solanum verrucosum Schlechtendal, a Mexican diploid species geographically isolated from the other diploid A-genome species in potato relatives.</title>
        <authorList>
            <person name="Hosaka K."/>
        </authorList>
    </citation>
    <scope>NUCLEOTIDE SEQUENCE</scope>
    <source>
        <tissue evidence="1">Young leaves</tissue>
    </source>
</reference>
<gene>
    <name evidence="1" type="ORF">MTR67_040857</name>
</gene>
<dbReference type="Proteomes" id="UP001234989">
    <property type="component" value="Chromosome 9"/>
</dbReference>